<name>I2H1V3_HENB6</name>
<feature type="region of interest" description="Disordered" evidence="2">
    <location>
        <begin position="1"/>
        <end position="33"/>
    </location>
</feature>
<dbReference type="Gene3D" id="3.30.1380.20">
    <property type="entry name" value="Trafficking protein particle complex subunit 3"/>
    <property type="match status" value="1"/>
</dbReference>
<dbReference type="PANTHER" id="PTHR12817:SF0">
    <property type="entry name" value="GEO08327P1"/>
    <property type="match status" value="1"/>
</dbReference>
<comment type="similarity">
    <text evidence="1">Belongs to the TRAPP small subunits family. BET3 subfamily.</text>
</comment>
<dbReference type="InterPro" id="IPR007194">
    <property type="entry name" value="TRAPP_component"/>
</dbReference>
<dbReference type="InParanoid" id="I2H1V3"/>
<dbReference type="GO" id="GO:1990071">
    <property type="term" value="C:TRAPPII protein complex"/>
    <property type="evidence" value="ECO:0007669"/>
    <property type="project" value="EnsemblFungi"/>
</dbReference>
<feature type="compositionally biased region" description="Polar residues" evidence="2">
    <location>
        <begin position="1"/>
        <end position="31"/>
    </location>
</feature>
<dbReference type="EMBL" id="HE806318">
    <property type="protein sequence ID" value="CCH60355.1"/>
    <property type="molecule type" value="Genomic_DNA"/>
</dbReference>
<proteinExistence type="inferred from homology"/>
<dbReference type="GO" id="GO:0034497">
    <property type="term" value="P:protein localization to phagophore assembly site"/>
    <property type="evidence" value="ECO:0007669"/>
    <property type="project" value="EnsemblFungi"/>
</dbReference>
<organism evidence="3 4">
    <name type="scientific">Henningerozyma blattae (strain ATCC 34711 / CBS 6284 / DSM 70876 / NBRC 10599 / NRRL Y-10934 / UCD 77-7)</name>
    <name type="common">Yeast</name>
    <name type="synonym">Tetrapisispora blattae</name>
    <dbReference type="NCBI Taxonomy" id="1071380"/>
    <lineage>
        <taxon>Eukaryota</taxon>
        <taxon>Fungi</taxon>
        <taxon>Dikarya</taxon>
        <taxon>Ascomycota</taxon>
        <taxon>Saccharomycotina</taxon>
        <taxon>Saccharomycetes</taxon>
        <taxon>Saccharomycetales</taxon>
        <taxon>Saccharomycetaceae</taxon>
        <taxon>Henningerozyma</taxon>
    </lineage>
</organism>
<dbReference type="AlphaFoldDB" id="I2H1V3"/>
<dbReference type="GO" id="GO:1990070">
    <property type="term" value="C:TRAPPI protein complex"/>
    <property type="evidence" value="ECO:0007669"/>
    <property type="project" value="EnsemblFungi"/>
</dbReference>
<evidence type="ECO:0000313" key="3">
    <source>
        <dbReference type="EMBL" id="CCH60355.1"/>
    </source>
</evidence>
<dbReference type="RefSeq" id="XP_004179874.1">
    <property type="nucleotide sequence ID" value="XM_004179826.1"/>
</dbReference>
<dbReference type="GO" id="GO:0016239">
    <property type="term" value="P:positive regulation of macroautophagy"/>
    <property type="evidence" value="ECO:0007669"/>
    <property type="project" value="EnsemblFungi"/>
</dbReference>
<dbReference type="STRING" id="1071380.I2H1V3"/>
<dbReference type="GO" id="GO:0065003">
    <property type="term" value="P:protein-containing complex assembly"/>
    <property type="evidence" value="ECO:0007669"/>
    <property type="project" value="EnsemblFungi"/>
</dbReference>
<dbReference type="CDD" id="cd14944">
    <property type="entry name" value="TRAPPC6A_Trs33"/>
    <property type="match status" value="1"/>
</dbReference>
<dbReference type="GO" id="GO:0031503">
    <property type="term" value="P:protein-containing complex localization"/>
    <property type="evidence" value="ECO:0007669"/>
    <property type="project" value="EnsemblFungi"/>
</dbReference>
<dbReference type="SUPFAM" id="SSF111126">
    <property type="entry name" value="Ligand-binding domain in the NO signalling and Golgi transport"/>
    <property type="match status" value="1"/>
</dbReference>
<gene>
    <name evidence="3" type="primary">TBLA0C05570</name>
    <name evidence="3" type="ORF">TBLA_0C05570</name>
</gene>
<feature type="compositionally biased region" description="Basic and acidic residues" evidence="2">
    <location>
        <begin position="89"/>
        <end position="103"/>
    </location>
</feature>
<dbReference type="InterPro" id="IPR024096">
    <property type="entry name" value="NO_sig/Golgi_transp_ligand-bd"/>
</dbReference>
<dbReference type="eggNOG" id="KOG3316">
    <property type="taxonomic scope" value="Eukaryota"/>
</dbReference>
<dbReference type="Pfam" id="PF04051">
    <property type="entry name" value="TRAPP"/>
    <property type="match status" value="1"/>
</dbReference>
<dbReference type="PANTHER" id="PTHR12817">
    <property type="entry name" value="TRAFFICKING PROTEIN PARTICLE COMPLEX SUBUNIT 6B"/>
    <property type="match status" value="1"/>
</dbReference>
<dbReference type="OMA" id="PYLEIPC"/>
<evidence type="ECO:0000256" key="2">
    <source>
        <dbReference type="SAM" id="MobiDB-lite"/>
    </source>
</evidence>
<evidence type="ECO:0008006" key="5">
    <source>
        <dbReference type="Google" id="ProtNLM"/>
    </source>
</evidence>
<dbReference type="KEGG" id="tbl:TBLA_0C05570"/>
<dbReference type="GeneID" id="14495335"/>
<protein>
    <recommendedName>
        <fullName evidence="5">Trafficking protein particle complex subunit</fullName>
    </recommendedName>
</protein>
<dbReference type="OrthoDB" id="941624at2759"/>
<accession>I2H1V3</accession>
<sequence length="302" mass="34111">MDATRSSRSNSNTHGSTRYHNQSQPTGPVTDQQRVKQQFQLFQDALPKVNSLSFRALINEIVPLAMSMEKIKDNSDTNELVEQEADTNESVKKDSDSKDSIEQEVDEVSKQLDTRLTLNTGKGEASDKLIRELCDSEEDVHERVMNRVRSMGLQIGCNLTELLVFSNNPNLHFRDMDILLIMKFICRDVWKQLFEKQIDNLKTNHRGTFYLLDYNYIPIQEFAIDEDESLDASANEERLLALVAPFLEIPAGIIKGVLVSFGYQSEEISCSASFIDRPTGDKTVGVFPKGVSFHVQVTASNP</sequence>
<dbReference type="Proteomes" id="UP000002866">
    <property type="component" value="Chromosome 3"/>
</dbReference>
<dbReference type="GO" id="GO:1990072">
    <property type="term" value="C:TRAPPIII protein complex"/>
    <property type="evidence" value="ECO:0007669"/>
    <property type="project" value="EnsemblFungi"/>
</dbReference>
<keyword evidence="4" id="KW-1185">Reference proteome</keyword>
<feature type="region of interest" description="Disordered" evidence="2">
    <location>
        <begin position="75"/>
        <end position="103"/>
    </location>
</feature>
<evidence type="ECO:0000256" key="1">
    <source>
        <dbReference type="ARBA" id="ARBA00006218"/>
    </source>
</evidence>
<dbReference type="FunCoup" id="I2H1V3">
    <property type="interactions" value="80"/>
</dbReference>
<dbReference type="InterPro" id="IPR037992">
    <property type="entry name" value="TRAPPC6/Trs33"/>
</dbReference>
<dbReference type="GO" id="GO:0005802">
    <property type="term" value="C:trans-Golgi network"/>
    <property type="evidence" value="ECO:0007669"/>
    <property type="project" value="EnsemblFungi"/>
</dbReference>
<dbReference type="GO" id="GO:0005801">
    <property type="term" value="C:cis-Golgi network"/>
    <property type="evidence" value="ECO:0007669"/>
    <property type="project" value="EnsemblFungi"/>
</dbReference>
<dbReference type="GO" id="GO:0006888">
    <property type="term" value="P:endoplasmic reticulum to Golgi vesicle-mediated transport"/>
    <property type="evidence" value="ECO:0007669"/>
    <property type="project" value="EnsemblFungi"/>
</dbReference>
<evidence type="ECO:0000313" key="4">
    <source>
        <dbReference type="Proteomes" id="UP000002866"/>
    </source>
</evidence>
<dbReference type="HOGENOM" id="CLU_076409_2_0_1"/>
<reference evidence="3 4" key="1">
    <citation type="journal article" date="2011" name="Proc. Natl. Acad. Sci. U.S.A.">
        <title>Evolutionary erosion of yeast sex chromosomes by mating-type switching accidents.</title>
        <authorList>
            <person name="Gordon J.L."/>
            <person name="Armisen D."/>
            <person name="Proux-Wera E."/>
            <person name="Oheigeartaigh S.S."/>
            <person name="Byrne K.P."/>
            <person name="Wolfe K.H."/>
        </authorList>
    </citation>
    <scope>NUCLEOTIDE SEQUENCE [LARGE SCALE GENOMIC DNA]</scope>
    <source>
        <strain evidence="4">ATCC 34711 / CBS 6284 / DSM 70876 / NBRC 10599 / NRRL Y-10934 / UCD 77-7</strain>
    </source>
</reference>
<dbReference type="GO" id="GO:0000407">
    <property type="term" value="C:phagophore assembly site"/>
    <property type="evidence" value="ECO:0007669"/>
    <property type="project" value="EnsemblFungi"/>
</dbReference>